<geneLocation type="plasmid" evidence="2">
    <name>pSM135B_Rh08</name>
</geneLocation>
<name>A0A4Q8Y5P2_RHILE</name>
<proteinExistence type="predicted"/>
<evidence type="ECO:0000313" key="2">
    <source>
        <dbReference type="EMBL" id="TAY42246.1"/>
    </source>
</evidence>
<accession>A0A4Q8Y5P2</accession>
<evidence type="ECO:0000256" key="1">
    <source>
        <dbReference type="SAM" id="MobiDB-lite"/>
    </source>
</evidence>
<dbReference type="EMBL" id="SIOP01000005">
    <property type="protein sequence ID" value="TAY42246.1"/>
    <property type="molecule type" value="Genomic_DNA"/>
</dbReference>
<dbReference type="Proteomes" id="UP000292974">
    <property type="component" value="Unassembled WGS sequence"/>
</dbReference>
<organism evidence="2 3">
    <name type="scientific">Rhizobium leguminosarum</name>
    <dbReference type="NCBI Taxonomy" id="384"/>
    <lineage>
        <taxon>Bacteria</taxon>
        <taxon>Pseudomonadati</taxon>
        <taxon>Pseudomonadota</taxon>
        <taxon>Alphaproteobacteria</taxon>
        <taxon>Hyphomicrobiales</taxon>
        <taxon>Rhizobiaceae</taxon>
        <taxon>Rhizobium/Agrobacterium group</taxon>
        <taxon>Rhizobium</taxon>
    </lineage>
</organism>
<gene>
    <name evidence="2" type="ORF">ELH90_35255</name>
</gene>
<reference evidence="2 3" key="1">
    <citation type="submission" date="2019-02" db="EMBL/GenBank/DDBJ databases">
        <title>The genomic architecture of introgression among sibling species of bacteria.</title>
        <authorList>
            <person name="Cavassim M.I.A."/>
            <person name="Moeskjaer S."/>
            <person name="Moslemi C."/>
            <person name="Fields B."/>
            <person name="Bachmann A."/>
            <person name="Vilhjalmsson B."/>
            <person name="Schierup M.H."/>
            <person name="Young J.P.W."/>
            <person name="Andersen S.U."/>
        </authorList>
    </citation>
    <scope>NUCLEOTIDE SEQUENCE [LARGE SCALE GENOMIC DNA]</scope>
    <source>
        <strain evidence="2 3">SM135B</strain>
        <plasmid evidence="2">pSM135B_Rh08</plasmid>
    </source>
</reference>
<feature type="compositionally biased region" description="Basic residues" evidence="1">
    <location>
        <begin position="131"/>
        <end position="148"/>
    </location>
</feature>
<evidence type="ECO:0000313" key="3">
    <source>
        <dbReference type="Proteomes" id="UP000292974"/>
    </source>
</evidence>
<protein>
    <submittedName>
        <fullName evidence="2">Uncharacterized protein</fullName>
    </submittedName>
</protein>
<dbReference type="AlphaFoldDB" id="A0A4Q8Y5P2"/>
<sequence>MSPLKSLDLSFVRSHAFQLSRDLMVTVFAADGKYGVLPSDEIDADDDLAIVHDSFRGSGVPLANCRRKGGFAAVKHCMIRHLSAAPLPPLLFAAGRRVPAKRRAKKGNEGQSPGDWKSNEEKRNRSAARTGRLRGGSRKGELRHRLRGKQPAGD</sequence>
<comment type="caution">
    <text evidence="2">The sequence shown here is derived from an EMBL/GenBank/DDBJ whole genome shotgun (WGS) entry which is preliminary data.</text>
</comment>
<feature type="region of interest" description="Disordered" evidence="1">
    <location>
        <begin position="98"/>
        <end position="154"/>
    </location>
</feature>
<keyword evidence="2" id="KW-0614">Plasmid</keyword>